<evidence type="ECO:0000256" key="1">
    <source>
        <dbReference type="ARBA" id="ARBA00004141"/>
    </source>
</evidence>
<dbReference type="Gene3D" id="1.10.3730.20">
    <property type="match status" value="1"/>
</dbReference>
<accession>A0A1G7X2R1</accession>
<keyword evidence="3 6" id="KW-0812">Transmembrane</keyword>
<keyword evidence="9" id="KW-1185">Reference proteome</keyword>
<feature type="transmembrane region" description="Helical" evidence="6">
    <location>
        <begin position="184"/>
        <end position="205"/>
    </location>
</feature>
<dbReference type="SUPFAM" id="SSF103481">
    <property type="entry name" value="Multidrug resistance efflux transporter EmrE"/>
    <property type="match status" value="2"/>
</dbReference>
<feature type="transmembrane region" description="Helical" evidence="6">
    <location>
        <begin position="94"/>
        <end position="118"/>
    </location>
</feature>
<feature type="transmembrane region" description="Helical" evidence="6">
    <location>
        <begin position="12"/>
        <end position="32"/>
    </location>
</feature>
<feature type="transmembrane region" description="Helical" evidence="6">
    <location>
        <begin position="69"/>
        <end position="88"/>
    </location>
</feature>
<evidence type="ECO:0000313" key="8">
    <source>
        <dbReference type="EMBL" id="SDG78469.1"/>
    </source>
</evidence>
<feature type="domain" description="EamA" evidence="7">
    <location>
        <begin position="156"/>
        <end position="288"/>
    </location>
</feature>
<keyword evidence="4 6" id="KW-1133">Transmembrane helix</keyword>
<dbReference type="EMBL" id="FNCS01000008">
    <property type="protein sequence ID" value="SDG78469.1"/>
    <property type="molecule type" value="Genomic_DNA"/>
</dbReference>
<sequence>MWGPKMAMRDWLWIIALGAIWGFSFIFNAILIRELGPLWVSSLRVGIGALGCWAVVFALRKSIPREPSLWIKLGLLGVLSYAIPFALYPLAQAHLASGVAAIVNALTPIMTVIVSHFWFDGERATRHKSIGVVAGFTGAAILASPALASGGSSQLWAIGACLLATFCYALSLNITRSFKGVEPTVFAAIALTGAAIAAVPVTFIVEGAPVIVQAETWAAALAIGLISTAFTFQIMYRILPRIGATNFSATTFIAPVSAILFGFLLLNEVVLPTHLVGMGAIFIGLLMLDGRLPRWLGMRKHAAN</sequence>
<reference evidence="8 9" key="1">
    <citation type="submission" date="2016-10" db="EMBL/GenBank/DDBJ databases">
        <authorList>
            <person name="de Groot N.N."/>
        </authorList>
    </citation>
    <scope>NUCLEOTIDE SEQUENCE [LARGE SCALE GENOMIC DNA]</scope>
    <source>
        <strain evidence="8 9">CGMCC 1.10267</strain>
    </source>
</reference>
<dbReference type="InterPro" id="IPR037185">
    <property type="entry name" value="EmrE-like"/>
</dbReference>
<feature type="transmembrane region" description="Helical" evidence="6">
    <location>
        <begin position="247"/>
        <end position="265"/>
    </location>
</feature>
<evidence type="ECO:0000313" key="9">
    <source>
        <dbReference type="Proteomes" id="UP000199495"/>
    </source>
</evidence>
<dbReference type="GO" id="GO:0016020">
    <property type="term" value="C:membrane"/>
    <property type="evidence" value="ECO:0007669"/>
    <property type="project" value="UniProtKB-SubCell"/>
</dbReference>
<dbReference type="AlphaFoldDB" id="A0A1G7X2R1"/>
<feature type="transmembrane region" description="Helical" evidence="6">
    <location>
        <begin position="130"/>
        <end position="148"/>
    </location>
</feature>
<evidence type="ECO:0000256" key="2">
    <source>
        <dbReference type="ARBA" id="ARBA00007362"/>
    </source>
</evidence>
<evidence type="ECO:0000256" key="3">
    <source>
        <dbReference type="ARBA" id="ARBA00022692"/>
    </source>
</evidence>
<feature type="transmembrane region" description="Helical" evidence="6">
    <location>
        <begin position="154"/>
        <end position="172"/>
    </location>
</feature>
<proteinExistence type="inferred from homology"/>
<evidence type="ECO:0000256" key="5">
    <source>
        <dbReference type="ARBA" id="ARBA00023136"/>
    </source>
</evidence>
<evidence type="ECO:0000256" key="4">
    <source>
        <dbReference type="ARBA" id="ARBA00022989"/>
    </source>
</evidence>
<dbReference type="InterPro" id="IPR050638">
    <property type="entry name" value="AA-Vitamin_Transporters"/>
</dbReference>
<dbReference type="Proteomes" id="UP000199495">
    <property type="component" value="Unassembled WGS sequence"/>
</dbReference>
<feature type="domain" description="EamA" evidence="7">
    <location>
        <begin position="12"/>
        <end position="142"/>
    </location>
</feature>
<organism evidence="8 9">
    <name type="scientific">Pelagibacterium luteolum</name>
    <dbReference type="NCBI Taxonomy" id="440168"/>
    <lineage>
        <taxon>Bacteria</taxon>
        <taxon>Pseudomonadati</taxon>
        <taxon>Pseudomonadota</taxon>
        <taxon>Alphaproteobacteria</taxon>
        <taxon>Hyphomicrobiales</taxon>
        <taxon>Devosiaceae</taxon>
        <taxon>Pelagibacterium</taxon>
    </lineage>
</organism>
<name>A0A1G7X2R1_9HYPH</name>
<comment type="subcellular location">
    <subcellularLocation>
        <location evidence="1">Membrane</location>
        <topology evidence="1">Multi-pass membrane protein</topology>
    </subcellularLocation>
</comment>
<feature type="transmembrane region" description="Helical" evidence="6">
    <location>
        <begin position="217"/>
        <end position="235"/>
    </location>
</feature>
<evidence type="ECO:0000259" key="7">
    <source>
        <dbReference type="Pfam" id="PF00892"/>
    </source>
</evidence>
<dbReference type="PANTHER" id="PTHR32322:SF2">
    <property type="entry name" value="EAMA DOMAIN-CONTAINING PROTEIN"/>
    <property type="match status" value="1"/>
</dbReference>
<dbReference type="PANTHER" id="PTHR32322">
    <property type="entry name" value="INNER MEMBRANE TRANSPORTER"/>
    <property type="match status" value="1"/>
</dbReference>
<dbReference type="STRING" id="440168.SAMN04487974_10869"/>
<feature type="transmembrane region" description="Helical" evidence="6">
    <location>
        <begin position="38"/>
        <end position="57"/>
    </location>
</feature>
<evidence type="ECO:0000256" key="6">
    <source>
        <dbReference type="SAM" id="Phobius"/>
    </source>
</evidence>
<comment type="similarity">
    <text evidence="2">Belongs to the EamA transporter family.</text>
</comment>
<feature type="transmembrane region" description="Helical" evidence="6">
    <location>
        <begin position="271"/>
        <end position="290"/>
    </location>
</feature>
<dbReference type="InterPro" id="IPR000620">
    <property type="entry name" value="EamA_dom"/>
</dbReference>
<protein>
    <submittedName>
        <fullName evidence="8">Threonine/homoserine efflux transporter RhtA</fullName>
    </submittedName>
</protein>
<keyword evidence="5 6" id="KW-0472">Membrane</keyword>
<gene>
    <name evidence="8" type="ORF">SAMN04487974_10869</name>
</gene>
<dbReference type="Pfam" id="PF00892">
    <property type="entry name" value="EamA"/>
    <property type="match status" value="2"/>
</dbReference>